<reference evidence="2" key="1">
    <citation type="submission" date="2020-05" db="EMBL/GenBank/DDBJ databases">
        <title>Phylogenomic resolution of chytrid fungi.</title>
        <authorList>
            <person name="Stajich J.E."/>
            <person name="Amses K."/>
            <person name="Simmons R."/>
            <person name="Seto K."/>
            <person name="Myers J."/>
            <person name="Bonds A."/>
            <person name="Quandt C.A."/>
            <person name="Barry K."/>
            <person name="Liu P."/>
            <person name="Grigoriev I."/>
            <person name="Longcore J.E."/>
            <person name="James T.Y."/>
        </authorList>
    </citation>
    <scope>NUCLEOTIDE SEQUENCE</scope>
    <source>
        <strain evidence="2">JEL0318</strain>
    </source>
</reference>
<comment type="caution">
    <text evidence="2">The sequence shown here is derived from an EMBL/GenBank/DDBJ whole genome shotgun (WGS) entry which is preliminary data.</text>
</comment>
<feature type="compositionally biased region" description="Basic and acidic residues" evidence="1">
    <location>
        <begin position="28"/>
        <end position="77"/>
    </location>
</feature>
<keyword evidence="3" id="KW-1185">Reference proteome</keyword>
<sequence length="110" mass="11713">GEVKKKMQEGKDAEEGDVEGTRGSLESIAERIADENNGKEEKPAEEGLVDDSDRPTPVDVARSESPTKTDDGEESPRKAAARANRQSWAHALSAKEVVEESGSDVGSSVC</sequence>
<name>A0AAD5SCW7_9FUNG</name>
<feature type="region of interest" description="Disordered" evidence="1">
    <location>
        <begin position="1"/>
        <end position="88"/>
    </location>
</feature>
<feature type="non-terminal residue" evidence="2">
    <location>
        <position position="1"/>
    </location>
</feature>
<feature type="compositionally biased region" description="Basic and acidic residues" evidence="1">
    <location>
        <begin position="1"/>
        <end position="13"/>
    </location>
</feature>
<accession>A0AAD5SCW7</accession>
<evidence type="ECO:0000256" key="1">
    <source>
        <dbReference type="SAM" id="MobiDB-lite"/>
    </source>
</evidence>
<gene>
    <name evidence="2" type="ORF">HK097_007544</name>
</gene>
<dbReference type="EMBL" id="JADGJD010000396">
    <property type="protein sequence ID" value="KAJ3051444.1"/>
    <property type="molecule type" value="Genomic_DNA"/>
</dbReference>
<protein>
    <submittedName>
        <fullName evidence="2">Uncharacterized protein</fullName>
    </submittedName>
</protein>
<dbReference type="AlphaFoldDB" id="A0AAD5SCW7"/>
<dbReference type="Proteomes" id="UP001212841">
    <property type="component" value="Unassembled WGS sequence"/>
</dbReference>
<evidence type="ECO:0000313" key="3">
    <source>
        <dbReference type="Proteomes" id="UP001212841"/>
    </source>
</evidence>
<proteinExistence type="predicted"/>
<evidence type="ECO:0000313" key="2">
    <source>
        <dbReference type="EMBL" id="KAJ3051444.1"/>
    </source>
</evidence>
<organism evidence="2 3">
    <name type="scientific">Rhizophlyctis rosea</name>
    <dbReference type="NCBI Taxonomy" id="64517"/>
    <lineage>
        <taxon>Eukaryota</taxon>
        <taxon>Fungi</taxon>
        <taxon>Fungi incertae sedis</taxon>
        <taxon>Chytridiomycota</taxon>
        <taxon>Chytridiomycota incertae sedis</taxon>
        <taxon>Chytridiomycetes</taxon>
        <taxon>Rhizophlyctidales</taxon>
        <taxon>Rhizophlyctidaceae</taxon>
        <taxon>Rhizophlyctis</taxon>
    </lineage>
</organism>